<accession>A0A7I8LKS6</accession>
<organism evidence="2 3">
    <name type="scientific">Spirodela intermedia</name>
    <name type="common">Intermediate duckweed</name>
    <dbReference type="NCBI Taxonomy" id="51605"/>
    <lineage>
        <taxon>Eukaryota</taxon>
        <taxon>Viridiplantae</taxon>
        <taxon>Streptophyta</taxon>
        <taxon>Embryophyta</taxon>
        <taxon>Tracheophyta</taxon>
        <taxon>Spermatophyta</taxon>
        <taxon>Magnoliopsida</taxon>
        <taxon>Liliopsida</taxon>
        <taxon>Araceae</taxon>
        <taxon>Lemnoideae</taxon>
        <taxon>Spirodela</taxon>
    </lineage>
</organism>
<protein>
    <submittedName>
        <fullName evidence="2">Uncharacterized protein</fullName>
    </submittedName>
</protein>
<feature type="region of interest" description="Disordered" evidence="1">
    <location>
        <begin position="145"/>
        <end position="193"/>
    </location>
</feature>
<evidence type="ECO:0000256" key="1">
    <source>
        <dbReference type="SAM" id="MobiDB-lite"/>
    </source>
</evidence>
<evidence type="ECO:0000313" key="3">
    <source>
        <dbReference type="Proteomes" id="UP000663760"/>
    </source>
</evidence>
<dbReference type="AlphaFoldDB" id="A0A7I8LKS6"/>
<dbReference type="EMBL" id="LR746281">
    <property type="protein sequence ID" value="CAA7410529.1"/>
    <property type="molecule type" value="Genomic_DNA"/>
</dbReference>
<dbReference type="Proteomes" id="UP000663760">
    <property type="component" value="Chromosome 18"/>
</dbReference>
<reference evidence="2" key="1">
    <citation type="submission" date="2020-02" db="EMBL/GenBank/DDBJ databases">
        <authorList>
            <person name="Scholz U."/>
            <person name="Mascher M."/>
            <person name="Fiebig A."/>
        </authorList>
    </citation>
    <scope>NUCLEOTIDE SEQUENCE</scope>
</reference>
<feature type="compositionally biased region" description="Basic and acidic residues" evidence="1">
    <location>
        <begin position="167"/>
        <end position="193"/>
    </location>
</feature>
<keyword evidence="3" id="KW-1185">Reference proteome</keyword>
<evidence type="ECO:0000313" key="2">
    <source>
        <dbReference type="EMBL" id="CAA7410529.1"/>
    </source>
</evidence>
<sequence length="193" mass="20800">MLESVVAVGVPHHNLPVEGPAHEPEGLVAVPANPDVLHHPQRLPQGGSPAQQPIRQGEPLAVPLHLAHQLLHLGVYLRRPRVPPVARQKLVHLPAHLNPTPPALLLHSPVPHRAPQLRHLVPSPGRGVDVGEHDVRGVVLRVHLQNPPAGRPPQAGVAVGHAGGQERSPDGRVRLEGHQPRDALRFLEPPHAR</sequence>
<gene>
    <name evidence="2" type="ORF">SI8410_18021207</name>
</gene>
<proteinExistence type="predicted"/>
<name>A0A7I8LKS6_SPIIN</name>